<evidence type="ECO:0000256" key="1">
    <source>
        <dbReference type="ARBA" id="ARBA00004418"/>
    </source>
</evidence>
<dbReference type="PANTHER" id="PTHR43649">
    <property type="entry name" value="ARABINOSE-BINDING PROTEIN-RELATED"/>
    <property type="match status" value="1"/>
</dbReference>
<keyword evidence="4 5" id="KW-0732">Signal</keyword>
<dbReference type="InterPro" id="IPR006059">
    <property type="entry name" value="SBP"/>
</dbReference>
<proteinExistence type="inferred from homology"/>
<comment type="caution">
    <text evidence="6">The sequence shown here is derived from an EMBL/GenBank/DDBJ whole genome shotgun (WGS) entry which is preliminary data.</text>
</comment>
<dbReference type="GO" id="GO:0042597">
    <property type="term" value="C:periplasmic space"/>
    <property type="evidence" value="ECO:0007669"/>
    <property type="project" value="UniProtKB-SubCell"/>
</dbReference>
<comment type="subcellular location">
    <subcellularLocation>
        <location evidence="1">Periplasm</location>
    </subcellularLocation>
</comment>
<dbReference type="Gene3D" id="3.40.190.10">
    <property type="entry name" value="Periplasmic binding protein-like II"/>
    <property type="match status" value="2"/>
</dbReference>
<reference evidence="6" key="1">
    <citation type="submission" date="2016-01" db="EMBL/GenBank/DDBJ databases">
        <authorList>
            <person name="Peeters C."/>
        </authorList>
    </citation>
    <scope>NUCLEOTIDE SEQUENCE [LARGE SCALE GENOMIC DNA]</scope>
    <source>
        <strain evidence="6">LMG 22937</strain>
    </source>
</reference>
<feature type="signal peptide" evidence="5">
    <location>
        <begin position="1"/>
        <end position="35"/>
    </location>
</feature>
<evidence type="ECO:0000256" key="2">
    <source>
        <dbReference type="ARBA" id="ARBA00008520"/>
    </source>
</evidence>
<keyword evidence="7" id="KW-1185">Reference proteome</keyword>
<dbReference type="Pfam" id="PF01547">
    <property type="entry name" value="SBP_bac_1"/>
    <property type="match status" value="1"/>
</dbReference>
<comment type="similarity">
    <text evidence="2">Belongs to the bacterial solute-binding protein 1 family.</text>
</comment>
<evidence type="ECO:0000313" key="7">
    <source>
        <dbReference type="Proteomes" id="UP000054925"/>
    </source>
</evidence>
<name>A0A158FPZ2_9BURK</name>
<dbReference type="Proteomes" id="UP000054925">
    <property type="component" value="Unassembled WGS sequence"/>
</dbReference>
<protein>
    <submittedName>
        <fullName evidence="6">Transporter periplasmic binding protein</fullName>
    </submittedName>
</protein>
<evidence type="ECO:0000313" key="6">
    <source>
        <dbReference type="EMBL" id="SAL21896.1"/>
    </source>
</evidence>
<evidence type="ECO:0000256" key="3">
    <source>
        <dbReference type="ARBA" id="ARBA00022448"/>
    </source>
</evidence>
<dbReference type="RefSeq" id="WP_200822163.1">
    <property type="nucleotide sequence ID" value="NZ_FCOL02000003.1"/>
</dbReference>
<keyword evidence="3" id="KW-0813">Transport</keyword>
<gene>
    <name evidence="6" type="ORF">AWB67_00776</name>
</gene>
<accession>A0A158FPZ2</accession>
<feature type="chain" id="PRO_5011118948" evidence="5">
    <location>
        <begin position="36"/>
        <end position="457"/>
    </location>
</feature>
<dbReference type="EMBL" id="FCOL02000003">
    <property type="protein sequence ID" value="SAL21896.1"/>
    <property type="molecule type" value="Genomic_DNA"/>
</dbReference>
<dbReference type="PANTHER" id="PTHR43649:SF34">
    <property type="entry name" value="ABC TRANSPORTER PERIPLASMIC-BINDING PROTEIN YCJN-RELATED"/>
    <property type="match status" value="1"/>
</dbReference>
<sequence>MNQRFTPRLTMFKQATAVMFMTATASLLAASNAHAWTLKEAAEPFSGTTIKAIFLDRPGYKAAQKLIPQFEKETGIKVRWEVIPYENTREKEVLNFVGGGDQDIVLVDVVWIGEFASNKWLVPIKTFTDNPKLADPKLNLPGFFPILLDSFGSWNKTTYGLPFDNYSGLMFYNKCMLKDAGFSEPPKTWDELLNTYAPKLTKPDKNQFAFALQSRRGETQSADSFMRVLWPNGGSLLDAKFKSNLMSPQSQAGLEYRQKLMKYMPPGIVDFDHAEAVNALAQGQVAMITEWSAFYPTLTDPSKSKIGDCLAITTEPKGAAGLKPALGGFSLAVNAKSNAKKQAASWLFIQWITSEEMAKPYLEAGGVSARTAVYQDKAVQDKYPFVKPMVESWQGGVPDYRPRFPEWPAVSEVIGEWGSKIMLGQVTVKEGAQTIGTKTEDILKKAGYYDGKKPLLK</sequence>
<evidence type="ECO:0000256" key="5">
    <source>
        <dbReference type="SAM" id="SignalP"/>
    </source>
</evidence>
<dbReference type="SUPFAM" id="SSF53850">
    <property type="entry name" value="Periplasmic binding protein-like II"/>
    <property type="match status" value="1"/>
</dbReference>
<evidence type="ECO:0000256" key="4">
    <source>
        <dbReference type="ARBA" id="ARBA00022729"/>
    </source>
</evidence>
<dbReference type="AlphaFoldDB" id="A0A158FPZ2"/>
<organism evidence="6 7">
    <name type="scientific">Caballeronia terrestris</name>
    <dbReference type="NCBI Taxonomy" id="1226301"/>
    <lineage>
        <taxon>Bacteria</taxon>
        <taxon>Pseudomonadati</taxon>
        <taxon>Pseudomonadota</taxon>
        <taxon>Betaproteobacteria</taxon>
        <taxon>Burkholderiales</taxon>
        <taxon>Burkholderiaceae</taxon>
        <taxon>Caballeronia</taxon>
    </lineage>
</organism>
<dbReference type="InterPro" id="IPR050490">
    <property type="entry name" value="Bact_solute-bd_prot1"/>
</dbReference>
<dbReference type="CDD" id="cd13585">
    <property type="entry name" value="PBP2_TMBP_like"/>
    <property type="match status" value="1"/>
</dbReference>